<feature type="transmembrane region" description="Helical" evidence="9">
    <location>
        <begin position="333"/>
        <end position="350"/>
    </location>
</feature>
<evidence type="ECO:0000256" key="7">
    <source>
        <dbReference type="ARBA" id="ARBA00022989"/>
    </source>
</evidence>
<dbReference type="PANTHER" id="PTHR42770">
    <property type="entry name" value="AMINO ACID TRANSPORTER-RELATED"/>
    <property type="match status" value="1"/>
</dbReference>
<comment type="subcellular location">
    <subcellularLocation>
        <location evidence="1">Cell membrane</location>
        <topology evidence="1">Multi-pass membrane protein</topology>
    </subcellularLocation>
</comment>
<evidence type="ECO:0000313" key="11">
    <source>
        <dbReference type="Proteomes" id="UP000308489"/>
    </source>
</evidence>
<feature type="transmembrane region" description="Helical" evidence="9">
    <location>
        <begin position="356"/>
        <end position="380"/>
    </location>
</feature>
<dbReference type="InterPro" id="IPR004754">
    <property type="entry name" value="Amino_acid_antiprt"/>
</dbReference>
<keyword evidence="6" id="KW-0029">Amino-acid transport</keyword>
<name>A0A4U9RZK4_HATHI</name>
<feature type="transmembrane region" description="Helical" evidence="9">
    <location>
        <begin position="9"/>
        <end position="29"/>
    </location>
</feature>
<dbReference type="PANTHER" id="PTHR42770:SF4">
    <property type="entry name" value="ARGININE_ORNITHINE ANTIPORTER-RELATED"/>
    <property type="match status" value="1"/>
</dbReference>
<protein>
    <submittedName>
        <fullName evidence="10">Arginine/ornithine antiporter</fullName>
    </submittedName>
</protein>
<dbReference type="PIRSF" id="PIRSF006060">
    <property type="entry name" value="AA_transporter"/>
    <property type="match status" value="1"/>
</dbReference>
<reference evidence="10 11" key="1">
    <citation type="submission" date="2019-05" db="EMBL/GenBank/DDBJ databases">
        <authorList>
            <consortium name="Pathogen Informatics"/>
        </authorList>
    </citation>
    <scope>NUCLEOTIDE SEQUENCE [LARGE SCALE GENOMIC DNA]</scope>
    <source>
        <strain evidence="10 11">NCTC503</strain>
    </source>
</reference>
<accession>A0A4U9RZK4</accession>
<dbReference type="Gene3D" id="1.20.1740.10">
    <property type="entry name" value="Amino acid/polyamine transporter I"/>
    <property type="match status" value="1"/>
</dbReference>
<evidence type="ECO:0000256" key="2">
    <source>
        <dbReference type="ARBA" id="ARBA00008220"/>
    </source>
</evidence>
<evidence type="ECO:0000256" key="3">
    <source>
        <dbReference type="ARBA" id="ARBA00022448"/>
    </source>
</evidence>
<dbReference type="AlphaFoldDB" id="A0A4U9RZK4"/>
<keyword evidence="5 9" id="KW-0812">Transmembrane</keyword>
<evidence type="ECO:0000256" key="9">
    <source>
        <dbReference type="SAM" id="Phobius"/>
    </source>
</evidence>
<dbReference type="InterPro" id="IPR050367">
    <property type="entry name" value="APC_superfamily"/>
</dbReference>
<dbReference type="GO" id="GO:0006865">
    <property type="term" value="P:amino acid transport"/>
    <property type="evidence" value="ECO:0007669"/>
    <property type="project" value="UniProtKB-KW"/>
</dbReference>
<feature type="transmembrane region" description="Helical" evidence="9">
    <location>
        <begin position="116"/>
        <end position="138"/>
    </location>
</feature>
<evidence type="ECO:0000256" key="4">
    <source>
        <dbReference type="ARBA" id="ARBA00022475"/>
    </source>
</evidence>
<dbReference type="GO" id="GO:0005886">
    <property type="term" value="C:plasma membrane"/>
    <property type="evidence" value="ECO:0007669"/>
    <property type="project" value="UniProtKB-SubCell"/>
</dbReference>
<feature type="transmembrane region" description="Helical" evidence="9">
    <location>
        <begin position="446"/>
        <end position="465"/>
    </location>
</feature>
<evidence type="ECO:0000256" key="1">
    <source>
        <dbReference type="ARBA" id="ARBA00004651"/>
    </source>
</evidence>
<dbReference type="InterPro" id="IPR002293">
    <property type="entry name" value="AA/rel_permease1"/>
</dbReference>
<feature type="transmembrane region" description="Helical" evidence="9">
    <location>
        <begin position="159"/>
        <end position="180"/>
    </location>
</feature>
<organism evidence="10 11">
    <name type="scientific">Hathewaya histolytica</name>
    <name type="common">Clostridium histolyticum</name>
    <dbReference type="NCBI Taxonomy" id="1498"/>
    <lineage>
        <taxon>Bacteria</taxon>
        <taxon>Bacillati</taxon>
        <taxon>Bacillota</taxon>
        <taxon>Clostridia</taxon>
        <taxon>Eubacteriales</taxon>
        <taxon>Clostridiaceae</taxon>
        <taxon>Hathewaya</taxon>
    </lineage>
</organism>
<dbReference type="Proteomes" id="UP000308489">
    <property type="component" value="Chromosome 1"/>
</dbReference>
<evidence type="ECO:0000256" key="6">
    <source>
        <dbReference type="ARBA" id="ARBA00022970"/>
    </source>
</evidence>
<feature type="transmembrane region" description="Helical" evidence="9">
    <location>
        <begin position="289"/>
        <end position="312"/>
    </location>
</feature>
<dbReference type="Pfam" id="PF13520">
    <property type="entry name" value="AA_permease_2"/>
    <property type="match status" value="1"/>
</dbReference>
<keyword evidence="3" id="KW-0813">Transport</keyword>
<keyword evidence="4" id="KW-1003">Cell membrane</keyword>
<evidence type="ECO:0000256" key="8">
    <source>
        <dbReference type="ARBA" id="ARBA00023136"/>
    </source>
</evidence>
<feature type="transmembrane region" description="Helical" evidence="9">
    <location>
        <begin position="233"/>
        <end position="256"/>
    </location>
</feature>
<keyword evidence="8 9" id="KW-0472">Membrane</keyword>
<feature type="transmembrane region" description="Helical" evidence="9">
    <location>
        <begin position="85"/>
        <end position="110"/>
    </location>
</feature>
<dbReference type="OrthoDB" id="178667at2"/>
<evidence type="ECO:0000313" key="10">
    <source>
        <dbReference type="EMBL" id="VTQ94640.1"/>
    </source>
</evidence>
<feature type="transmembrane region" description="Helical" evidence="9">
    <location>
        <begin position="41"/>
        <end position="64"/>
    </location>
</feature>
<dbReference type="RefSeq" id="WP_138210893.1">
    <property type="nucleotide sequence ID" value="NZ_CBCRUQ010000002.1"/>
</dbReference>
<proteinExistence type="inferred from homology"/>
<keyword evidence="7 9" id="KW-1133">Transmembrane helix</keyword>
<gene>
    <name evidence="10" type="primary">arcD_1</name>
    <name evidence="10" type="ORF">NCTC503_02359</name>
</gene>
<sequence>MSEDKGKLGLWMLILIGIGSMIGGGIFNSPTDMIQVANPQAAIIAWIIGGVGIIGLALVFSMLANKKPELTGGIYTYAREGFGEFAGFNSAWGYWISAWLGNVAFIVLLFKTLGDLVGGLNPLISFILGSLFLWAVYFMQMRGTKNTGAINSIVTVAKLIPIFLAIVLGILVFKGGIFFVPNWKNVLASTGGKTNVLTQISRSMGTILWSFVGVEAAAVLSERAKSQKIVSKAIITSLLVTLAIYMLVSLITMGVVEAKALGKSVTPFADLLGNTIIGKSGALIAKLGLIISLVGAFISWVMLAAEIPYLVAKDGSMPKWFSELNENGTPRNSLLVTTICTQIFIFALLSNSFQKAYFIIYSIATTSIVIPYLFSALYGLKISFTDGFTTRDKVISIIASVYTVYVVYAIGITYLGLTIILYALGIYIYIRSSKENGKEISKNDKLAMLIITLIAIFMLVMLLTGRIKI</sequence>
<dbReference type="EMBL" id="LR590481">
    <property type="protein sequence ID" value="VTQ94640.1"/>
    <property type="molecule type" value="Genomic_DNA"/>
</dbReference>
<comment type="similarity">
    <text evidence="2">Belongs to the amino acid-polyamine-organocation (APC) superfamily. Basic amino acid/polyamine antiporter (APA) (TC 2.A.3.2) family.</text>
</comment>
<evidence type="ECO:0000256" key="5">
    <source>
        <dbReference type="ARBA" id="ARBA00022692"/>
    </source>
</evidence>
<feature type="transmembrane region" description="Helical" evidence="9">
    <location>
        <begin position="401"/>
        <end position="430"/>
    </location>
</feature>
<dbReference type="GO" id="GO:0022857">
    <property type="term" value="F:transmembrane transporter activity"/>
    <property type="evidence" value="ECO:0007669"/>
    <property type="project" value="InterPro"/>
</dbReference>
<keyword evidence="11" id="KW-1185">Reference proteome</keyword>
<dbReference type="KEGG" id="hhw:NCTC503_02359"/>
<dbReference type="NCBIfam" id="TIGR00905">
    <property type="entry name" value="2A0302"/>
    <property type="match status" value="1"/>
</dbReference>